<name>A0ACB7SW17_HYAAI</name>
<protein>
    <submittedName>
        <fullName evidence="1">Uncharacterized protein</fullName>
    </submittedName>
</protein>
<dbReference type="EMBL" id="CM023482">
    <property type="protein sequence ID" value="KAH6938013.1"/>
    <property type="molecule type" value="Genomic_DNA"/>
</dbReference>
<organism evidence="1 2">
    <name type="scientific">Hyalomma asiaticum</name>
    <name type="common">Tick</name>
    <dbReference type="NCBI Taxonomy" id="266040"/>
    <lineage>
        <taxon>Eukaryota</taxon>
        <taxon>Metazoa</taxon>
        <taxon>Ecdysozoa</taxon>
        <taxon>Arthropoda</taxon>
        <taxon>Chelicerata</taxon>
        <taxon>Arachnida</taxon>
        <taxon>Acari</taxon>
        <taxon>Parasitiformes</taxon>
        <taxon>Ixodida</taxon>
        <taxon>Ixodoidea</taxon>
        <taxon>Ixodidae</taxon>
        <taxon>Hyalomminae</taxon>
        <taxon>Hyalomma</taxon>
    </lineage>
</organism>
<gene>
    <name evidence="1" type="ORF">HPB50_006387</name>
</gene>
<dbReference type="Proteomes" id="UP000821845">
    <property type="component" value="Chromosome 2"/>
</dbReference>
<proteinExistence type="predicted"/>
<keyword evidence="2" id="KW-1185">Reference proteome</keyword>
<evidence type="ECO:0000313" key="2">
    <source>
        <dbReference type="Proteomes" id="UP000821845"/>
    </source>
</evidence>
<comment type="caution">
    <text evidence="1">The sequence shown here is derived from an EMBL/GenBank/DDBJ whole genome shotgun (WGS) entry which is preliminary data.</text>
</comment>
<sequence length="888" mass="94235">MKSRSRTTSSQWSAALSRPTSPSIRSPKAPSNVMVTTPVSPAQVVIQGGWTPSGLAVNVGRHHSRSLASSHDSDVNMLLNDGRLPATGSRSVETRFSGLPSLPESNKSMEYNGSLRALIRKSAEVANATSMGKSVASIFWSKSPFPEMLPMVRSSKSVTVKRSGVILASTPSPGKVSMFEKHGELTAHLADFPIKHRTAFRSSDSVTSTGKRRSIKTSGSGTAQEVSGHQAPEILMSQEHQRLSKKRSASSARSRSATLKTARASRASLASPPTSQDVHSFYDNAALDKFHRQYPAVSPVSSGSSVNIEAPQKPSIEYPTSIVEPQKTVTLRRIVDKGSHGSPPGSWSVLASAASPLQRVEMRFMPPSGGLHEPLKKFSPPASPQASKSLFAGGSTQPSLIKGAPTIGPTERSALSTESATTSTLSQRKAVPEPADTFFRTKMDALSPGAKQGPLEPAMGSTATQAQIRSRSEWKSSRVSERRVAIAAALPRFGRQQTLLRVQSSALGGGHELVETKTTTLQSTGSKVSLIKRGSDLKLPSGSLVSSQQSSSEKKASRGSSLLVLTSADDRPTRKSSGPGSADLDKKKSSVTAITQEAGAKTEADIQKVSVRHASTELATAASKVSEDRISIEEIIDARQLEAEKSAESIGTTKLSDNQLVEKRDSASAVAQVQKKQSDSQLICKAGSSTSASGQILSVKQSTSGEVVNASDSSSSKDQGAELRKSESAEKPAPMAPETDAKGSPRKKKDKKGHKGRKAHKGSTASADDENLSLSEHIAHAITESSPDFADMPLQVNMTIDLVPPKSTSPMSPPRTIMSPVHIEKKMIVESCKDGHVEVKVPPVYIDSPDGKHIVDEALNVSVSVDVGKQATQSRKSPAEESHHPEKR</sequence>
<accession>A0ACB7SW17</accession>
<reference evidence="1" key="1">
    <citation type="submission" date="2020-05" db="EMBL/GenBank/DDBJ databases">
        <title>Large-scale comparative analyses of tick genomes elucidate their genetic diversity and vector capacities.</title>
        <authorList>
            <person name="Jia N."/>
            <person name="Wang J."/>
            <person name="Shi W."/>
            <person name="Du L."/>
            <person name="Sun Y."/>
            <person name="Zhan W."/>
            <person name="Jiang J."/>
            <person name="Wang Q."/>
            <person name="Zhang B."/>
            <person name="Ji P."/>
            <person name="Sakyi L.B."/>
            <person name="Cui X."/>
            <person name="Yuan T."/>
            <person name="Jiang B."/>
            <person name="Yang W."/>
            <person name="Lam T.T.-Y."/>
            <person name="Chang Q."/>
            <person name="Ding S."/>
            <person name="Wang X."/>
            <person name="Zhu J."/>
            <person name="Ruan X."/>
            <person name="Zhao L."/>
            <person name="Wei J."/>
            <person name="Que T."/>
            <person name="Du C."/>
            <person name="Cheng J."/>
            <person name="Dai P."/>
            <person name="Han X."/>
            <person name="Huang E."/>
            <person name="Gao Y."/>
            <person name="Liu J."/>
            <person name="Shao H."/>
            <person name="Ye R."/>
            <person name="Li L."/>
            <person name="Wei W."/>
            <person name="Wang X."/>
            <person name="Wang C."/>
            <person name="Yang T."/>
            <person name="Huo Q."/>
            <person name="Li W."/>
            <person name="Guo W."/>
            <person name="Chen H."/>
            <person name="Zhou L."/>
            <person name="Ni X."/>
            <person name="Tian J."/>
            <person name="Zhou Y."/>
            <person name="Sheng Y."/>
            <person name="Liu T."/>
            <person name="Pan Y."/>
            <person name="Xia L."/>
            <person name="Li J."/>
            <person name="Zhao F."/>
            <person name="Cao W."/>
        </authorList>
    </citation>
    <scope>NUCLEOTIDE SEQUENCE</scope>
    <source>
        <strain evidence="1">Hyas-2018</strain>
    </source>
</reference>
<evidence type="ECO:0000313" key="1">
    <source>
        <dbReference type="EMBL" id="KAH6938013.1"/>
    </source>
</evidence>